<keyword evidence="1" id="KW-0479">Metal-binding</keyword>
<evidence type="ECO:0000313" key="4">
    <source>
        <dbReference type="EMBL" id="KAH7170165.1"/>
    </source>
</evidence>
<feature type="domain" description="C2H2-type" evidence="3">
    <location>
        <begin position="270"/>
        <end position="298"/>
    </location>
</feature>
<keyword evidence="5" id="KW-1185">Reference proteome</keyword>
<dbReference type="EMBL" id="JAGMUV010000002">
    <property type="protein sequence ID" value="KAH7170165.1"/>
    <property type="molecule type" value="Genomic_DNA"/>
</dbReference>
<dbReference type="PROSITE" id="PS50157">
    <property type="entry name" value="ZINC_FINGER_C2H2_2"/>
    <property type="match status" value="1"/>
</dbReference>
<keyword evidence="1" id="KW-0862">Zinc</keyword>
<name>A0A9P9JNW2_9HYPO</name>
<dbReference type="Proteomes" id="UP000738349">
    <property type="component" value="Unassembled WGS sequence"/>
</dbReference>
<dbReference type="SMART" id="SM00355">
    <property type="entry name" value="ZnF_C2H2"/>
    <property type="match status" value="2"/>
</dbReference>
<feature type="compositionally biased region" description="Polar residues" evidence="2">
    <location>
        <begin position="194"/>
        <end position="210"/>
    </location>
</feature>
<dbReference type="OrthoDB" id="9998363at2759"/>
<evidence type="ECO:0000256" key="2">
    <source>
        <dbReference type="SAM" id="MobiDB-lite"/>
    </source>
</evidence>
<gene>
    <name evidence="4" type="ORF">EDB81DRAFT_154405</name>
</gene>
<reference evidence="4" key="1">
    <citation type="journal article" date="2021" name="Nat. Commun.">
        <title>Genetic determinants of endophytism in the Arabidopsis root mycobiome.</title>
        <authorList>
            <person name="Mesny F."/>
            <person name="Miyauchi S."/>
            <person name="Thiergart T."/>
            <person name="Pickel B."/>
            <person name="Atanasova L."/>
            <person name="Karlsson M."/>
            <person name="Huettel B."/>
            <person name="Barry K.W."/>
            <person name="Haridas S."/>
            <person name="Chen C."/>
            <person name="Bauer D."/>
            <person name="Andreopoulos W."/>
            <person name="Pangilinan J."/>
            <person name="LaButti K."/>
            <person name="Riley R."/>
            <person name="Lipzen A."/>
            <person name="Clum A."/>
            <person name="Drula E."/>
            <person name="Henrissat B."/>
            <person name="Kohler A."/>
            <person name="Grigoriev I.V."/>
            <person name="Martin F.M."/>
            <person name="Hacquard S."/>
        </authorList>
    </citation>
    <scope>NUCLEOTIDE SEQUENCE</scope>
    <source>
        <strain evidence="4">MPI-CAGE-AT-0147</strain>
    </source>
</reference>
<proteinExistence type="predicted"/>
<dbReference type="GO" id="GO:0008270">
    <property type="term" value="F:zinc ion binding"/>
    <property type="evidence" value="ECO:0007669"/>
    <property type="project" value="UniProtKB-KW"/>
</dbReference>
<dbReference type="PROSITE" id="PS00028">
    <property type="entry name" value="ZINC_FINGER_C2H2_1"/>
    <property type="match status" value="1"/>
</dbReference>
<dbReference type="Pfam" id="PF00096">
    <property type="entry name" value="zf-C2H2"/>
    <property type="match status" value="1"/>
</dbReference>
<accession>A0A9P9JNW2</accession>
<evidence type="ECO:0000313" key="5">
    <source>
        <dbReference type="Proteomes" id="UP000738349"/>
    </source>
</evidence>
<dbReference type="InterPro" id="IPR013087">
    <property type="entry name" value="Znf_C2H2_type"/>
</dbReference>
<feature type="compositionally biased region" description="Polar residues" evidence="2">
    <location>
        <begin position="157"/>
        <end position="175"/>
    </location>
</feature>
<protein>
    <recommendedName>
        <fullName evidence="3">C2H2-type domain-containing protein</fullName>
    </recommendedName>
</protein>
<sequence length="298" mass="33193">MDSQPSIRMDQTIVGIDIVAANYLLPEGVPTSPQDFNYFSHGLCQPWLEIGFGDSAPTLLRQYELNSRKSPPIHSSNRFPITLPCITSATSNGCKEELDVSPVPFGHYSTSIESTHISPEPIFLDSFSTDLSTSTFCDVSFAVFDFSSESIPLDAFSTDSSSDSNRDASYTESNLPCSPVHPPSSPAPVDTHQFPYQGNISNSTPSSATLISRRPRSRPGDLRKQRRKIEQPEICPICNKGHAYKRDLMRHIKSNHKDLAKVIGMPLEKIKCKHLSCSRTFERNDHLTRHMKGAHNTR</sequence>
<feature type="compositionally biased region" description="Basic and acidic residues" evidence="2">
    <location>
        <begin position="218"/>
        <end position="228"/>
    </location>
</feature>
<evidence type="ECO:0000256" key="1">
    <source>
        <dbReference type="PROSITE-ProRule" id="PRU00042"/>
    </source>
</evidence>
<dbReference type="AlphaFoldDB" id="A0A9P9JNW2"/>
<comment type="caution">
    <text evidence="4">The sequence shown here is derived from an EMBL/GenBank/DDBJ whole genome shotgun (WGS) entry which is preliminary data.</text>
</comment>
<keyword evidence="1" id="KW-0863">Zinc-finger</keyword>
<evidence type="ECO:0000259" key="3">
    <source>
        <dbReference type="PROSITE" id="PS50157"/>
    </source>
</evidence>
<organism evidence="4 5">
    <name type="scientific">Dactylonectria macrodidyma</name>
    <dbReference type="NCBI Taxonomy" id="307937"/>
    <lineage>
        <taxon>Eukaryota</taxon>
        <taxon>Fungi</taxon>
        <taxon>Dikarya</taxon>
        <taxon>Ascomycota</taxon>
        <taxon>Pezizomycotina</taxon>
        <taxon>Sordariomycetes</taxon>
        <taxon>Hypocreomycetidae</taxon>
        <taxon>Hypocreales</taxon>
        <taxon>Nectriaceae</taxon>
        <taxon>Dactylonectria</taxon>
    </lineage>
</organism>
<dbReference type="Gene3D" id="3.30.160.60">
    <property type="entry name" value="Classic Zinc Finger"/>
    <property type="match status" value="1"/>
</dbReference>
<feature type="region of interest" description="Disordered" evidence="2">
    <location>
        <begin position="155"/>
        <end position="228"/>
    </location>
</feature>